<name>A0AAJ8M0K2_9TREE</name>
<proteinExistence type="predicted"/>
<keyword evidence="2" id="KW-1185">Reference proteome</keyword>
<dbReference type="RefSeq" id="XP_066067848.1">
    <property type="nucleotide sequence ID" value="XM_066211751.1"/>
</dbReference>
<gene>
    <name evidence="1" type="ORF">L203_102324</name>
</gene>
<organism evidence="1 2">
    <name type="scientific">Cryptococcus depauperatus CBS 7841</name>
    <dbReference type="NCBI Taxonomy" id="1295531"/>
    <lineage>
        <taxon>Eukaryota</taxon>
        <taxon>Fungi</taxon>
        <taxon>Dikarya</taxon>
        <taxon>Basidiomycota</taxon>
        <taxon>Agaricomycotina</taxon>
        <taxon>Tremellomycetes</taxon>
        <taxon>Tremellales</taxon>
        <taxon>Cryptococcaceae</taxon>
        <taxon>Cryptococcus</taxon>
    </lineage>
</organism>
<dbReference type="EMBL" id="CP143786">
    <property type="protein sequence ID" value="WVN87148.1"/>
    <property type="molecule type" value="Genomic_DNA"/>
</dbReference>
<dbReference type="AlphaFoldDB" id="A0AAJ8M0K2"/>
<sequence length="95" mass="10481">MEPTVMVASDVSRTIATDLTNTHPLYSYTRPALSTEWPTVHATGSTQMIGERNQTHEQAVSKITAEEGVARVAREVVDSRLSLKLQLALLIETCR</sequence>
<accession>A0AAJ8M0K2</accession>
<dbReference type="Proteomes" id="UP000094043">
    <property type="component" value="Chromosome 3"/>
</dbReference>
<protein>
    <submittedName>
        <fullName evidence="1">Uncharacterized protein</fullName>
    </submittedName>
</protein>
<evidence type="ECO:0000313" key="2">
    <source>
        <dbReference type="Proteomes" id="UP000094043"/>
    </source>
</evidence>
<dbReference type="KEGG" id="cdep:91086536"/>
<reference evidence="1" key="2">
    <citation type="journal article" date="2022" name="Elife">
        <title>Obligate sexual reproduction of a homothallic fungus closely related to the Cryptococcus pathogenic species complex.</title>
        <authorList>
            <person name="Passer A.R."/>
            <person name="Clancey S.A."/>
            <person name="Shea T."/>
            <person name="David-Palma M."/>
            <person name="Averette A.F."/>
            <person name="Boekhout T."/>
            <person name="Porcel B.M."/>
            <person name="Nowrousian M."/>
            <person name="Cuomo C.A."/>
            <person name="Sun S."/>
            <person name="Heitman J."/>
            <person name="Coelho M.A."/>
        </authorList>
    </citation>
    <scope>NUCLEOTIDE SEQUENCE</scope>
    <source>
        <strain evidence="1">CBS 7841</strain>
    </source>
</reference>
<evidence type="ECO:0000313" key="1">
    <source>
        <dbReference type="EMBL" id="WVN87148.1"/>
    </source>
</evidence>
<reference evidence="1" key="1">
    <citation type="submission" date="2016-06" db="EMBL/GenBank/DDBJ databases">
        <authorList>
            <person name="Cuomo C."/>
            <person name="Litvintseva A."/>
            <person name="Heitman J."/>
            <person name="Chen Y."/>
            <person name="Sun S."/>
            <person name="Springer D."/>
            <person name="Dromer F."/>
            <person name="Young S."/>
            <person name="Zeng Q."/>
            <person name="Chapman S."/>
            <person name="Gujja S."/>
            <person name="Saif S."/>
            <person name="Birren B."/>
        </authorList>
    </citation>
    <scope>NUCLEOTIDE SEQUENCE</scope>
    <source>
        <strain evidence="1">CBS 7841</strain>
    </source>
</reference>
<reference evidence="1" key="3">
    <citation type="submission" date="2024-01" db="EMBL/GenBank/DDBJ databases">
        <authorList>
            <person name="Coelho M.A."/>
            <person name="David-Palma M."/>
            <person name="Shea T."/>
            <person name="Sun S."/>
            <person name="Cuomo C.A."/>
            <person name="Heitman J."/>
        </authorList>
    </citation>
    <scope>NUCLEOTIDE SEQUENCE</scope>
    <source>
        <strain evidence="1">CBS 7841</strain>
    </source>
</reference>
<dbReference type="GeneID" id="91086536"/>